<dbReference type="Gene3D" id="1.10.1170.10">
    <property type="entry name" value="Inhibitor Of Apoptosis Protein (2mihbC-IAP-1), Chain A"/>
    <property type="match status" value="2"/>
</dbReference>
<comment type="caution">
    <text evidence="1">The sequence shown here is derived from an EMBL/GenBank/DDBJ whole genome shotgun (WGS) entry which is preliminary data.</text>
</comment>
<dbReference type="InterPro" id="IPR001370">
    <property type="entry name" value="BIR_rpt"/>
</dbReference>
<dbReference type="GO" id="GO:0051726">
    <property type="term" value="P:regulation of cell cycle"/>
    <property type="evidence" value="ECO:0007669"/>
    <property type="project" value="TreeGrafter"/>
</dbReference>
<organism evidence="1 2">
    <name type="scientific">Dreissena polymorpha</name>
    <name type="common">Zebra mussel</name>
    <name type="synonym">Mytilus polymorpha</name>
    <dbReference type="NCBI Taxonomy" id="45954"/>
    <lineage>
        <taxon>Eukaryota</taxon>
        <taxon>Metazoa</taxon>
        <taxon>Spiralia</taxon>
        <taxon>Lophotrochozoa</taxon>
        <taxon>Mollusca</taxon>
        <taxon>Bivalvia</taxon>
        <taxon>Autobranchia</taxon>
        <taxon>Heteroconchia</taxon>
        <taxon>Euheterodonta</taxon>
        <taxon>Imparidentia</taxon>
        <taxon>Neoheterodontei</taxon>
        <taxon>Myida</taxon>
        <taxon>Dreissenoidea</taxon>
        <taxon>Dreissenidae</taxon>
        <taxon>Dreissena</taxon>
    </lineage>
</organism>
<evidence type="ECO:0000313" key="2">
    <source>
        <dbReference type="Proteomes" id="UP000828390"/>
    </source>
</evidence>
<dbReference type="Proteomes" id="UP000828390">
    <property type="component" value="Unassembled WGS sequence"/>
</dbReference>
<reference evidence="1" key="1">
    <citation type="journal article" date="2019" name="bioRxiv">
        <title>The Genome of the Zebra Mussel, Dreissena polymorpha: A Resource for Invasive Species Research.</title>
        <authorList>
            <person name="McCartney M.A."/>
            <person name="Auch B."/>
            <person name="Kono T."/>
            <person name="Mallez S."/>
            <person name="Zhang Y."/>
            <person name="Obille A."/>
            <person name="Becker A."/>
            <person name="Abrahante J.E."/>
            <person name="Garbe J."/>
            <person name="Badalamenti J.P."/>
            <person name="Herman A."/>
            <person name="Mangelson H."/>
            <person name="Liachko I."/>
            <person name="Sullivan S."/>
            <person name="Sone E.D."/>
            <person name="Koren S."/>
            <person name="Silverstein K.A.T."/>
            <person name="Beckman K.B."/>
            <person name="Gohl D.M."/>
        </authorList>
    </citation>
    <scope>NUCLEOTIDE SEQUENCE</scope>
    <source>
        <strain evidence="1">Duluth1</strain>
        <tissue evidence="1">Whole animal</tissue>
    </source>
</reference>
<gene>
    <name evidence="1" type="ORF">DPMN_180771</name>
</gene>
<keyword evidence="2" id="KW-1185">Reference proteome</keyword>
<dbReference type="PANTHER" id="PTHR10044">
    <property type="entry name" value="INHIBITOR OF APOPTOSIS"/>
    <property type="match status" value="1"/>
</dbReference>
<dbReference type="InterPro" id="IPR050784">
    <property type="entry name" value="IAP"/>
</dbReference>
<dbReference type="EMBL" id="JAIWYP010000010">
    <property type="protein sequence ID" value="KAH3746364.1"/>
    <property type="molecule type" value="Genomic_DNA"/>
</dbReference>
<dbReference type="PANTHER" id="PTHR10044:SF139">
    <property type="entry name" value="DEATH-ASSOCIATED INHIBITOR OF APOPTOSIS 2"/>
    <property type="match status" value="1"/>
</dbReference>
<accession>A0A9D4I351</accession>
<dbReference type="GO" id="GO:0005634">
    <property type="term" value="C:nucleus"/>
    <property type="evidence" value="ECO:0007669"/>
    <property type="project" value="TreeGrafter"/>
</dbReference>
<dbReference type="PROSITE" id="PS50143">
    <property type="entry name" value="BIR_REPEAT_2"/>
    <property type="match status" value="1"/>
</dbReference>
<reference evidence="1" key="2">
    <citation type="submission" date="2020-11" db="EMBL/GenBank/DDBJ databases">
        <authorList>
            <person name="McCartney M.A."/>
            <person name="Auch B."/>
            <person name="Kono T."/>
            <person name="Mallez S."/>
            <person name="Becker A."/>
            <person name="Gohl D.M."/>
            <person name="Silverstein K.A.T."/>
            <person name="Koren S."/>
            <person name="Bechman K.B."/>
            <person name="Herman A."/>
            <person name="Abrahante J.E."/>
            <person name="Garbe J."/>
        </authorList>
    </citation>
    <scope>NUCLEOTIDE SEQUENCE</scope>
    <source>
        <strain evidence="1">Duluth1</strain>
        <tissue evidence="1">Whole animal</tissue>
    </source>
</reference>
<sequence length="143" mass="16897">MLAYITQETVTLCGVLHAMEDLRNWEVHDDPWTEHCRWYPSCRFAREVKGNAFIENIQQQVRHQNQLTETSNQQYRYPEQAKIEARLATFDKIPNRFPINVDDLAQAGLFYTGWIIKYEPNKCNDSREYTSKGNNHVPSMQML</sequence>
<dbReference type="AlphaFoldDB" id="A0A9D4I351"/>
<evidence type="ECO:0000313" key="1">
    <source>
        <dbReference type="EMBL" id="KAH3746364.1"/>
    </source>
</evidence>
<protein>
    <submittedName>
        <fullName evidence="1">Uncharacterized protein</fullName>
    </submittedName>
</protein>
<dbReference type="SUPFAM" id="SSF57924">
    <property type="entry name" value="Inhibitor of apoptosis (IAP) repeat"/>
    <property type="match status" value="2"/>
</dbReference>
<name>A0A9D4I351_DREPO</name>
<dbReference type="GO" id="GO:0043027">
    <property type="term" value="F:cysteine-type endopeptidase inhibitor activity involved in apoptotic process"/>
    <property type="evidence" value="ECO:0007669"/>
    <property type="project" value="TreeGrafter"/>
</dbReference>
<dbReference type="GO" id="GO:0005737">
    <property type="term" value="C:cytoplasm"/>
    <property type="evidence" value="ECO:0007669"/>
    <property type="project" value="TreeGrafter"/>
</dbReference>
<dbReference type="GO" id="GO:0043066">
    <property type="term" value="P:negative regulation of apoptotic process"/>
    <property type="evidence" value="ECO:0007669"/>
    <property type="project" value="TreeGrafter"/>
</dbReference>
<dbReference type="Pfam" id="PF00653">
    <property type="entry name" value="BIR"/>
    <property type="match status" value="1"/>
</dbReference>
<proteinExistence type="predicted"/>